<feature type="domain" description="Csd3-like second N-terminal" evidence="10">
    <location>
        <begin position="241"/>
        <end position="354"/>
    </location>
</feature>
<keyword evidence="3" id="KW-0645">Protease</keyword>
<evidence type="ECO:0000256" key="6">
    <source>
        <dbReference type="ARBA" id="ARBA00022833"/>
    </source>
</evidence>
<evidence type="ECO:0000256" key="2">
    <source>
        <dbReference type="ARBA" id="ARBA00004196"/>
    </source>
</evidence>
<keyword evidence="4" id="KW-0479">Metal-binding</keyword>
<feature type="region of interest" description="Disordered" evidence="8">
    <location>
        <begin position="116"/>
        <end position="149"/>
    </location>
</feature>
<dbReference type="Pfam" id="PF19425">
    <property type="entry name" value="Csd3_N2"/>
    <property type="match status" value="1"/>
</dbReference>
<dbReference type="Pfam" id="PF01551">
    <property type="entry name" value="Peptidase_M23"/>
    <property type="match status" value="1"/>
</dbReference>
<evidence type="ECO:0000256" key="7">
    <source>
        <dbReference type="ARBA" id="ARBA00023049"/>
    </source>
</evidence>
<dbReference type="InterPro" id="IPR050570">
    <property type="entry name" value="Cell_wall_metabolism_enzyme"/>
</dbReference>
<dbReference type="GO" id="GO:0030313">
    <property type="term" value="C:cell envelope"/>
    <property type="evidence" value="ECO:0007669"/>
    <property type="project" value="UniProtKB-SubCell"/>
</dbReference>
<evidence type="ECO:0000256" key="1">
    <source>
        <dbReference type="ARBA" id="ARBA00001947"/>
    </source>
</evidence>
<reference evidence="11" key="1">
    <citation type="journal article" date="2011" name="Environ. Microbiol.">
        <title>Time-series analyses of Monterey Bay coastal microbial picoplankton using a 'genome proxy' microarray.</title>
        <authorList>
            <person name="Rich V.I."/>
            <person name="Pham V.D."/>
            <person name="Eppley J."/>
            <person name="Shi Y."/>
            <person name="DeLong E.F."/>
        </authorList>
    </citation>
    <scope>NUCLEOTIDE SEQUENCE</scope>
</reference>
<evidence type="ECO:0000256" key="3">
    <source>
        <dbReference type="ARBA" id="ARBA00022670"/>
    </source>
</evidence>
<evidence type="ECO:0000256" key="4">
    <source>
        <dbReference type="ARBA" id="ARBA00022723"/>
    </source>
</evidence>
<keyword evidence="6" id="KW-0862">Zinc</keyword>
<evidence type="ECO:0000256" key="5">
    <source>
        <dbReference type="ARBA" id="ARBA00022801"/>
    </source>
</evidence>
<sequence>MGRPSHWAAALSIAVAIGIWLGSSPDAAVERPSPTLKKQIELVLDQDPVPLSEIETEAKNGSGIDPMPVMESFQGVAAIEKAAPAFGTVLQSVDAAKTTDDSAMVESATAVAVAKAELSESQDKPSVGTRATAESETTQSELPASAPGSAAWESIQIQSGDSLVGIFKRMDLAVAQAIEISKVPEAKALVSLRTGPYLKIQRDGPALLVLQYQPNIRTFLHVTAENQTFVAKLTEREFETQEREVTVEITDSLYQSALRSGLPESVIYRVTEIFQWELDFSRDVKPGDEFTVIFEERSLDGKKVGNGPILAVRFENDGVLREAIRYVDSDGSAAYYTPKGKSLQRAFLRTPVPGRHVTSGFSYKRLHPILKVHRPHLGVDYGAPRGTPIVATADGKVIRASRKGGYGKTIILRHGQNYRTLYAHLSRYAKGMRKGKWVKKGQVIGYVGSTGLSTGPHLHYEIHVDGKARNPLSLKLPRAAPVGRKEKANYLEHAKIWLSRLDEARSST</sequence>
<comment type="cofactor">
    <cofactor evidence="1">
        <name>Zn(2+)</name>
        <dbReference type="ChEBI" id="CHEBI:29105"/>
    </cofactor>
</comment>
<accession>E0XUX5</accession>
<dbReference type="PANTHER" id="PTHR21666:SF288">
    <property type="entry name" value="CELL DIVISION PROTEIN YTFB"/>
    <property type="match status" value="1"/>
</dbReference>
<evidence type="ECO:0000313" key="11">
    <source>
        <dbReference type="EMBL" id="ADI18216.1"/>
    </source>
</evidence>
<dbReference type="Gene3D" id="3.10.450.350">
    <property type="match status" value="2"/>
</dbReference>
<evidence type="ECO:0000259" key="10">
    <source>
        <dbReference type="Pfam" id="PF19425"/>
    </source>
</evidence>
<feature type="domain" description="M23ase beta-sheet core" evidence="9">
    <location>
        <begin position="375"/>
        <end position="471"/>
    </location>
</feature>
<dbReference type="GO" id="GO:0006508">
    <property type="term" value="P:proteolysis"/>
    <property type="evidence" value="ECO:0007669"/>
    <property type="project" value="UniProtKB-KW"/>
</dbReference>
<name>E0XUX5_9GAMM</name>
<dbReference type="Gene3D" id="2.70.70.10">
    <property type="entry name" value="Glucose Permease (Domain IIA)"/>
    <property type="match status" value="1"/>
</dbReference>
<dbReference type="MEROPS" id="M23.009"/>
<proteinExistence type="predicted"/>
<dbReference type="InterPro" id="IPR011055">
    <property type="entry name" value="Dup_hybrid_motif"/>
</dbReference>
<feature type="compositionally biased region" description="Polar residues" evidence="8">
    <location>
        <begin position="132"/>
        <end position="142"/>
    </location>
</feature>
<dbReference type="FunFam" id="2.70.70.10:FF:000002">
    <property type="entry name" value="Murein DD-endopeptidase MepM"/>
    <property type="match status" value="1"/>
</dbReference>
<comment type="subcellular location">
    <subcellularLocation>
        <location evidence="2">Cell envelope</location>
    </subcellularLocation>
</comment>
<dbReference type="InterPro" id="IPR016047">
    <property type="entry name" value="M23ase_b-sheet_dom"/>
</dbReference>
<evidence type="ECO:0000256" key="8">
    <source>
        <dbReference type="SAM" id="MobiDB-lite"/>
    </source>
</evidence>
<dbReference type="InterPro" id="IPR045834">
    <property type="entry name" value="Csd3_N2"/>
</dbReference>
<dbReference type="SUPFAM" id="SSF51261">
    <property type="entry name" value="Duplicated hybrid motif"/>
    <property type="match status" value="1"/>
</dbReference>
<dbReference type="EMBL" id="GU474884">
    <property type="protein sequence ID" value="ADI18216.1"/>
    <property type="molecule type" value="Genomic_DNA"/>
</dbReference>
<dbReference type="PANTHER" id="PTHR21666">
    <property type="entry name" value="PEPTIDASE-RELATED"/>
    <property type="match status" value="1"/>
</dbReference>
<dbReference type="CDD" id="cd12797">
    <property type="entry name" value="M23_peptidase"/>
    <property type="match status" value="1"/>
</dbReference>
<protein>
    <submittedName>
        <fullName evidence="11">Membrane proteins related to metalloendopeptidases</fullName>
    </submittedName>
</protein>
<dbReference type="GO" id="GO:0046872">
    <property type="term" value="F:metal ion binding"/>
    <property type="evidence" value="ECO:0007669"/>
    <property type="project" value="UniProtKB-KW"/>
</dbReference>
<organism evidence="11">
    <name type="scientific">uncultured gamma proteobacterium HF0200_40H22</name>
    <dbReference type="NCBI Taxonomy" id="710985"/>
    <lineage>
        <taxon>Bacteria</taxon>
        <taxon>Pseudomonadati</taxon>
        <taxon>Pseudomonadota</taxon>
        <taxon>Gammaproteobacteria</taxon>
        <taxon>environmental samples</taxon>
    </lineage>
</organism>
<dbReference type="AlphaFoldDB" id="E0XUX5"/>
<keyword evidence="7" id="KW-0482">Metalloprotease</keyword>
<dbReference type="GO" id="GO:0004222">
    <property type="term" value="F:metalloendopeptidase activity"/>
    <property type="evidence" value="ECO:0007669"/>
    <property type="project" value="TreeGrafter"/>
</dbReference>
<evidence type="ECO:0000259" key="9">
    <source>
        <dbReference type="Pfam" id="PF01551"/>
    </source>
</evidence>
<keyword evidence="5" id="KW-0378">Hydrolase</keyword>